<gene>
    <name evidence="1" type="ORF">F5148DRAFT_15</name>
</gene>
<evidence type="ECO:0000313" key="2">
    <source>
        <dbReference type="Proteomes" id="UP001207468"/>
    </source>
</evidence>
<name>A0ACC0UQK6_9AGAM</name>
<proteinExistence type="predicted"/>
<dbReference type="Proteomes" id="UP001207468">
    <property type="component" value="Unassembled WGS sequence"/>
</dbReference>
<protein>
    <submittedName>
        <fullName evidence="1">Uncharacterized protein</fullName>
    </submittedName>
</protein>
<evidence type="ECO:0000313" key="1">
    <source>
        <dbReference type="EMBL" id="KAI9513369.1"/>
    </source>
</evidence>
<sequence length="494" mass="55312">MPWPESLLPYTGRSSTAIAGPSQASLEASPCEHRQYRVTINTLPDEALLEIFHFYVNGWPIRTNGWHKLVHVCQRWRHIVFESPRRLSLQLEYTGNSPMSEMLDVWPALPVVIRQGYTSWKVLESYPDSWGNVAGALESERHHRICEIHLPVIPTSYRQRLAAAMQKPFPELTFLRLWVEDTATSLPDSFLGGSAPLLRHLSLSNCAFPGLPKLLLSSNQLVLLRLFDIPDSGYISPQDLGTALSVMFRLETLGVDFRSPRYPASRPPPPLTRSVLPALTDLYLCGVYEYLEDLLAQIEAPLLKKLEIMFFMDLDFAVPQLHRLIGQAGSFKSCNNASVSTSDRAIQFSIFRVTDQSPELSLRISCRELDGQLSSLAQVCSSTFPLLSTLVHLDIADGVSQSHWKDDTAATQWLELLDPFTAVKDLRLSRQVAPHVCRALKELAEERVTDILPALQNVFLSGMQPLNSVPKYIEGFVAARQLSGHPVAVHRLGG</sequence>
<comment type="caution">
    <text evidence="1">The sequence shown here is derived from an EMBL/GenBank/DDBJ whole genome shotgun (WGS) entry which is preliminary data.</text>
</comment>
<reference evidence="1" key="1">
    <citation type="submission" date="2021-03" db="EMBL/GenBank/DDBJ databases">
        <title>Evolutionary priming and transition to the ectomycorrhizal habit in an iconic lineage of mushroom-forming fungi: is preadaptation a requirement?</title>
        <authorList>
            <consortium name="DOE Joint Genome Institute"/>
            <person name="Looney B.P."/>
            <person name="Miyauchi S."/>
            <person name="Morin E."/>
            <person name="Drula E."/>
            <person name="Courty P.E."/>
            <person name="Chicoki N."/>
            <person name="Fauchery L."/>
            <person name="Kohler A."/>
            <person name="Kuo A."/>
            <person name="LaButti K."/>
            <person name="Pangilinan J."/>
            <person name="Lipzen A."/>
            <person name="Riley R."/>
            <person name="Andreopoulos W."/>
            <person name="He G."/>
            <person name="Johnson J."/>
            <person name="Barry K.W."/>
            <person name="Grigoriev I.V."/>
            <person name="Nagy L."/>
            <person name="Hibbett D."/>
            <person name="Henrissat B."/>
            <person name="Matheny P.B."/>
            <person name="Labbe J."/>
            <person name="Martin A.F."/>
        </authorList>
    </citation>
    <scope>NUCLEOTIDE SEQUENCE</scope>
    <source>
        <strain evidence="1">BPL698</strain>
    </source>
</reference>
<accession>A0ACC0UQK6</accession>
<dbReference type="EMBL" id="JAGFNK010000001">
    <property type="protein sequence ID" value="KAI9513369.1"/>
    <property type="molecule type" value="Genomic_DNA"/>
</dbReference>
<keyword evidence="2" id="KW-1185">Reference proteome</keyword>
<organism evidence="1 2">
    <name type="scientific">Russula earlei</name>
    <dbReference type="NCBI Taxonomy" id="71964"/>
    <lineage>
        <taxon>Eukaryota</taxon>
        <taxon>Fungi</taxon>
        <taxon>Dikarya</taxon>
        <taxon>Basidiomycota</taxon>
        <taxon>Agaricomycotina</taxon>
        <taxon>Agaricomycetes</taxon>
        <taxon>Russulales</taxon>
        <taxon>Russulaceae</taxon>
        <taxon>Russula</taxon>
    </lineage>
</organism>